<proteinExistence type="predicted"/>
<dbReference type="Pfam" id="PF00300">
    <property type="entry name" value="His_Phos_1"/>
    <property type="match status" value="1"/>
</dbReference>
<evidence type="ECO:0000313" key="2">
    <source>
        <dbReference type="Proteomes" id="UP001628668"/>
    </source>
</evidence>
<evidence type="ECO:0000313" key="1">
    <source>
        <dbReference type="EMBL" id="MFL8938637.1"/>
    </source>
</evidence>
<dbReference type="Gene3D" id="3.40.50.1240">
    <property type="entry name" value="Phosphoglycerate mutase-like"/>
    <property type="match status" value="1"/>
</dbReference>
<dbReference type="CDD" id="cd07067">
    <property type="entry name" value="HP_PGM_like"/>
    <property type="match status" value="1"/>
</dbReference>
<sequence length="194" mass="21840">MQTFIYMIRHGDSPKEGNERKRVLTEKGRQDAQRITRILKKEGIDAVVSSPYIRSVLTVEPLARELGKKVVVIENLKEKISSAEDIRVSDKELMPLLIKSFSEPHFALEGTESNAACQQRAIGALKDLLTTYSGQKIALGTHGIVMTLMMNFYDDKFDLSFLYSTTKPDIYKMAFDGEELVAVHRLGNKAEVCL</sequence>
<dbReference type="PANTHER" id="PTHR48100">
    <property type="entry name" value="BROAD-SPECIFICITY PHOSPHATASE YOR283W-RELATED"/>
    <property type="match status" value="1"/>
</dbReference>
<gene>
    <name evidence="1" type="ORF">ACKA06_17755</name>
</gene>
<protein>
    <submittedName>
        <fullName evidence="1">Histidine phosphatase family protein</fullName>
    </submittedName>
</protein>
<accession>A0ABW8VTG0</accession>
<dbReference type="InterPro" id="IPR050275">
    <property type="entry name" value="PGM_Phosphatase"/>
</dbReference>
<dbReference type="EMBL" id="JBJOSA010000020">
    <property type="protein sequence ID" value="MFL8938637.1"/>
    <property type="molecule type" value="Genomic_DNA"/>
</dbReference>
<dbReference type="InterPro" id="IPR029033">
    <property type="entry name" value="His_PPase_superfam"/>
</dbReference>
<dbReference type="RefSeq" id="WP_411160321.1">
    <property type="nucleotide sequence ID" value="NZ_JBJOSA010000020.1"/>
</dbReference>
<reference evidence="1 2" key="1">
    <citation type="submission" date="2024-12" db="EMBL/GenBank/DDBJ databases">
        <authorList>
            <person name="Li X."/>
            <person name="Zhang D."/>
        </authorList>
    </citation>
    <scope>NUCLEOTIDE SEQUENCE [LARGE SCALE GENOMIC DNA]</scope>
    <source>
        <strain evidence="1 2">JCM19602</strain>
    </source>
</reference>
<organism evidence="1 2">
    <name type="scientific">Rossellomorea oryzaecorticis</name>
    <dbReference type="NCBI Taxonomy" id="1396505"/>
    <lineage>
        <taxon>Bacteria</taxon>
        <taxon>Bacillati</taxon>
        <taxon>Bacillota</taxon>
        <taxon>Bacilli</taxon>
        <taxon>Bacillales</taxon>
        <taxon>Bacillaceae</taxon>
        <taxon>Rossellomorea</taxon>
    </lineage>
</organism>
<dbReference type="InterPro" id="IPR013078">
    <property type="entry name" value="His_Pase_superF_clade-1"/>
</dbReference>
<comment type="caution">
    <text evidence="1">The sequence shown here is derived from an EMBL/GenBank/DDBJ whole genome shotgun (WGS) entry which is preliminary data.</text>
</comment>
<name>A0ABW8VTG0_9BACI</name>
<dbReference type="PANTHER" id="PTHR48100:SF59">
    <property type="entry name" value="ADENOSYLCOBALAMIN_ALPHA-RIBAZOLE PHOSPHATASE"/>
    <property type="match status" value="1"/>
</dbReference>
<dbReference type="Proteomes" id="UP001628668">
    <property type="component" value="Unassembled WGS sequence"/>
</dbReference>
<keyword evidence="2" id="KW-1185">Reference proteome</keyword>
<dbReference type="SUPFAM" id="SSF53254">
    <property type="entry name" value="Phosphoglycerate mutase-like"/>
    <property type="match status" value="1"/>
</dbReference>